<evidence type="ECO:0000313" key="4">
    <source>
        <dbReference type="Proteomes" id="UP000442535"/>
    </source>
</evidence>
<dbReference type="GO" id="GO:0071555">
    <property type="term" value="P:cell wall organization"/>
    <property type="evidence" value="ECO:0007669"/>
    <property type="project" value="TreeGrafter"/>
</dbReference>
<proteinExistence type="predicted"/>
<dbReference type="GO" id="GO:0005886">
    <property type="term" value="C:plasma membrane"/>
    <property type="evidence" value="ECO:0007669"/>
    <property type="project" value="TreeGrafter"/>
</dbReference>
<dbReference type="Pfam" id="PF00905">
    <property type="entry name" value="Transpeptidase"/>
    <property type="match status" value="1"/>
</dbReference>
<feature type="domain" description="Penicillin-binding protein transpeptidase" evidence="1">
    <location>
        <begin position="159"/>
        <end position="479"/>
    </location>
</feature>
<dbReference type="InterPro" id="IPR050515">
    <property type="entry name" value="Beta-lactam/transpept"/>
</dbReference>
<dbReference type="InterPro" id="IPR054120">
    <property type="entry name" value="PBPA_dimer"/>
</dbReference>
<dbReference type="AlphaFoldDB" id="A0A7K0K0N2"/>
<dbReference type="InterPro" id="IPR012338">
    <property type="entry name" value="Beta-lactam/transpept-like"/>
</dbReference>
<protein>
    <submittedName>
        <fullName evidence="3">Penicillin-binding protein 2</fullName>
    </submittedName>
</protein>
<dbReference type="Proteomes" id="UP000442535">
    <property type="component" value="Unassembled WGS sequence"/>
</dbReference>
<dbReference type="GO" id="GO:0008658">
    <property type="term" value="F:penicillin binding"/>
    <property type="evidence" value="ECO:0007669"/>
    <property type="project" value="InterPro"/>
</dbReference>
<dbReference type="EMBL" id="VUMY01000003">
    <property type="protein sequence ID" value="MST49046.1"/>
    <property type="molecule type" value="Genomic_DNA"/>
</dbReference>
<dbReference type="InterPro" id="IPR001460">
    <property type="entry name" value="PCN-bd_Tpept"/>
</dbReference>
<dbReference type="Pfam" id="PF21922">
    <property type="entry name" value="PBP_dimer_2"/>
    <property type="match status" value="1"/>
</dbReference>
<dbReference type="GO" id="GO:0071972">
    <property type="term" value="F:peptidoglycan L,D-transpeptidase activity"/>
    <property type="evidence" value="ECO:0007669"/>
    <property type="project" value="TreeGrafter"/>
</dbReference>
<evidence type="ECO:0000259" key="2">
    <source>
        <dbReference type="Pfam" id="PF21922"/>
    </source>
</evidence>
<dbReference type="SUPFAM" id="SSF56601">
    <property type="entry name" value="beta-lactamase/transpeptidase-like"/>
    <property type="match status" value="1"/>
</dbReference>
<evidence type="ECO:0000313" key="3">
    <source>
        <dbReference type="EMBL" id="MST49046.1"/>
    </source>
</evidence>
<dbReference type="Gene3D" id="3.90.1310.10">
    <property type="entry name" value="Penicillin-binding protein 2a (Domain 2)"/>
    <property type="match status" value="1"/>
</dbReference>
<dbReference type="Gene3D" id="3.40.710.10">
    <property type="entry name" value="DD-peptidase/beta-lactamase superfamily"/>
    <property type="match status" value="1"/>
</dbReference>
<gene>
    <name evidence="3" type="ORF">FYJ63_02065</name>
</gene>
<dbReference type="PANTHER" id="PTHR30627">
    <property type="entry name" value="PEPTIDOGLYCAN D,D-TRANSPEPTIDASE"/>
    <property type="match status" value="1"/>
</dbReference>
<evidence type="ECO:0000259" key="1">
    <source>
        <dbReference type="Pfam" id="PF00905"/>
    </source>
</evidence>
<accession>A0A7K0K0N2</accession>
<dbReference type="PANTHER" id="PTHR30627:SF24">
    <property type="entry name" value="PENICILLIN-BINDING PROTEIN 4B"/>
    <property type="match status" value="1"/>
</dbReference>
<reference evidence="3 4" key="1">
    <citation type="submission" date="2019-08" db="EMBL/GenBank/DDBJ databases">
        <title>In-depth cultivation of the pig gut microbiome towards novel bacterial diversity and tailored functional studies.</title>
        <authorList>
            <person name="Wylensek D."/>
            <person name="Hitch T.C.A."/>
            <person name="Clavel T."/>
        </authorList>
    </citation>
    <scope>NUCLEOTIDE SEQUENCE [LARGE SCALE GENOMIC DNA]</scope>
    <source>
        <strain evidence="3 4">RF-GAM-744-WT-7</strain>
    </source>
</reference>
<dbReference type="RefSeq" id="WP_277026644.1">
    <property type="nucleotide sequence ID" value="NZ_JAQYQY010000011.1"/>
</dbReference>
<sequence>MNSQIRKLYVALTIMVLALMLAMTYHSFIDAPNLNANDRNRRVTDAYWGKERGKIVAGDVVLAQSVPNGTGTNVRYQRSYPEGAKYAHITGYFPAAVQGQVTEMEKEVGPILSGQSDALWIQRLQDLFIGSQPQGGNVSLTINPKVQDACVAALQGKNGAAVALNPTTGEILGMCSSPSFDPNTLSSPDGKQVLSTYEALRNDPSKPLLNRAISELYPPGSTFKIVTAAALLSSGQIQPDTVVDAPDSLPLPGSNKALVNYMGESCGNGKVPFHYAFAQSCNTPFGQLGMNLGGEPLKKQAEAFGFGVVPEIPMTGAASQFPLPEAPSFLANAAIGQQSVRATPLQMAMVASAVANGGLVMQPYLVNQELSSDFQVIKQFAPKEAGRAVTPEVAGAIRTMMQEVVQSGSGKAAALPGISVAGKTGTAETGIGAGKDQWFVGFAPAESPRIAVAVVIEDPQGVLGTGGVTAAPLARGILQAGVN</sequence>
<feature type="domain" description="Penicillin binding protein A dimerisation" evidence="2">
    <location>
        <begin position="52"/>
        <end position="138"/>
    </location>
</feature>
<comment type="caution">
    <text evidence="3">The sequence shown here is derived from an EMBL/GenBank/DDBJ whole genome shotgun (WGS) entry which is preliminary data.</text>
</comment>
<keyword evidence="4" id="KW-1185">Reference proteome</keyword>
<organism evidence="3 4">
    <name type="scientific">Mobiluncus porci</name>
    <dbReference type="NCBI Taxonomy" id="2652278"/>
    <lineage>
        <taxon>Bacteria</taxon>
        <taxon>Bacillati</taxon>
        <taxon>Actinomycetota</taxon>
        <taxon>Actinomycetes</taxon>
        <taxon>Actinomycetales</taxon>
        <taxon>Actinomycetaceae</taxon>
        <taxon>Mobiluncus</taxon>
    </lineage>
</organism>
<name>A0A7K0K0N2_9ACTO</name>